<organism evidence="1 2">
    <name type="scientific">Candidatus Merdibacter merdavium</name>
    <dbReference type="NCBI Taxonomy" id="2838692"/>
    <lineage>
        <taxon>Bacteria</taxon>
        <taxon>Bacillati</taxon>
        <taxon>Bacillota</taxon>
        <taxon>Erysipelotrichia</taxon>
        <taxon>Erysipelotrichales</taxon>
        <taxon>Erysipelotrichaceae</taxon>
        <taxon>Merdibacter</taxon>
    </lineage>
</organism>
<name>A0A9D2SVC0_9FIRM</name>
<reference evidence="1" key="2">
    <citation type="submission" date="2021-04" db="EMBL/GenBank/DDBJ databases">
        <authorList>
            <person name="Gilroy R."/>
        </authorList>
    </citation>
    <scope>NUCLEOTIDE SEQUENCE</scope>
    <source>
        <strain evidence="1">CHK187-11901</strain>
    </source>
</reference>
<protein>
    <submittedName>
        <fullName evidence="1">Uncharacterized protein</fullName>
    </submittedName>
</protein>
<reference evidence="1" key="1">
    <citation type="journal article" date="2021" name="PeerJ">
        <title>Extensive microbial diversity within the chicken gut microbiome revealed by metagenomics and culture.</title>
        <authorList>
            <person name="Gilroy R."/>
            <person name="Ravi A."/>
            <person name="Getino M."/>
            <person name="Pursley I."/>
            <person name="Horton D.L."/>
            <person name="Alikhan N.F."/>
            <person name="Baker D."/>
            <person name="Gharbi K."/>
            <person name="Hall N."/>
            <person name="Watson M."/>
            <person name="Adriaenssens E.M."/>
            <person name="Foster-Nyarko E."/>
            <person name="Jarju S."/>
            <person name="Secka A."/>
            <person name="Antonio M."/>
            <person name="Oren A."/>
            <person name="Chaudhuri R.R."/>
            <person name="La Ragione R."/>
            <person name="Hildebrand F."/>
            <person name="Pallen M.J."/>
        </authorList>
    </citation>
    <scope>NUCLEOTIDE SEQUENCE</scope>
    <source>
        <strain evidence="1">CHK187-11901</strain>
    </source>
</reference>
<accession>A0A9D2SVC0</accession>
<dbReference type="Proteomes" id="UP000823896">
    <property type="component" value="Unassembled WGS sequence"/>
</dbReference>
<sequence>MMNKQADCLLFSMFAAFVPHDAKLCYADAGDGMEKSALLLEQEYSTYEGLCTRYGTLIADQLWKEILACRRRVRMHCGLILPDDHLAMTPYVLVRRLRTGALLQQCIYHYCVAGSAFALPMQVAAQLEGFGIGEQSALLRQVLHAAAPDLILILFALRHLRPPYDEKMCALWCGQLLSRAPMKTALEEQLARLNSSAEADLTPAFLAFLDVLELNFKECLLLLNRDSCEWLRLCEEELLHRFPQFSRQQISFFVSHRTPGCYYPIQEYVRHAQVCYETARQAMEQFTACHWYYRRKVGKRFLYSVSGPAGEVDL</sequence>
<comment type="caution">
    <text evidence="1">The sequence shown here is derived from an EMBL/GenBank/DDBJ whole genome shotgun (WGS) entry which is preliminary data.</text>
</comment>
<dbReference type="AlphaFoldDB" id="A0A9D2SVC0"/>
<proteinExistence type="predicted"/>
<evidence type="ECO:0000313" key="1">
    <source>
        <dbReference type="EMBL" id="HJC36537.1"/>
    </source>
</evidence>
<gene>
    <name evidence="1" type="ORF">H9702_05345</name>
</gene>
<dbReference type="EMBL" id="DWWM01000032">
    <property type="protein sequence ID" value="HJC36537.1"/>
    <property type="molecule type" value="Genomic_DNA"/>
</dbReference>
<evidence type="ECO:0000313" key="2">
    <source>
        <dbReference type="Proteomes" id="UP000823896"/>
    </source>
</evidence>